<dbReference type="GO" id="GO:0005856">
    <property type="term" value="C:cytoskeleton"/>
    <property type="evidence" value="ECO:0007669"/>
    <property type="project" value="UniProtKB-SubCell"/>
</dbReference>
<keyword evidence="2" id="KW-0963">Cytoplasm</keyword>
<evidence type="ECO:0000256" key="1">
    <source>
        <dbReference type="ARBA" id="ARBA00004245"/>
    </source>
</evidence>
<keyword evidence="10" id="KW-1185">Reference proteome</keyword>
<dbReference type="PROSITE" id="PS51719">
    <property type="entry name" value="G_SEPTIN"/>
    <property type="match status" value="1"/>
</dbReference>
<dbReference type="EMBL" id="CADCXV010000435">
    <property type="protein sequence ID" value="CAB0030175.1"/>
    <property type="molecule type" value="Genomic_DNA"/>
</dbReference>
<evidence type="ECO:0000256" key="7">
    <source>
        <dbReference type="RuleBase" id="RU004560"/>
    </source>
</evidence>
<feature type="domain" description="Septin-type G" evidence="8">
    <location>
        <begin position="88"/>
        <end position="356"/>
    </location>
</feature>
<evidence type="ECO:0000313" key="9">
    <source>
        <dbReference type="EMBL" id="CAB0030175.1"/>
    </source>
</evidence>
<evidence type="ECO:0000313" key="10">
    <source>
        <dbReference type="Proteomes" id="UP000479190"/>
    </source>
</evidence>
<comment type="subcellular location">
    <subcellularLocation>
        <location evidence="1">Cytoplasm</location>
        <location evidence="1">Cytoskeleton</location>
    </subcellularLocation>
</comment>
<keyword evidence="4" id="KW-0175">Coiled coil</keyword>
<keyword evidence="5 7" id="KW-0342">GTP-binding</keyword>
<dbReference type="InterPro" id="IPR016491">
    <property type="entry name" value="Septin"/>
</dbReference>
<dbReference type="Proteomes" id="UP000479190">
    <property type="component" value="Unassembled WGS sequence"/>
</dbReference>
<organism evidence="9 10">
    <name type="scientific">Trichogramma brassicae</name>
    <dbReference type="NCBI Taxonomy" id="86971"/>
    <lineage>
        <taxon>Eukaryota</taxon>
        <taxon>Metazoa</taxon>
        <taxon>Ecdysozoa</taxon>
        <taxon>Arthropoda</taxon>
        <taxon>Hexapoda</taxon>
        <taxon>Insecta</taxon>
        <taxon>Pterygota</taxon>
        <taxon>Neoptera</taxon>
        <taxon>Endopterygota</taxon>
        <taxon>Hymenoptera</taxon>
        <taxon>Apocrita</taxon>
        <taxon>Proctotrupomorpha</taxon>
        <taxon>Chalcidoidea</taxon>
        <taxon>Trichogrammatidae</taxon>
        <taxon>Trichogramma</taxon>
    </lineage>
</organism>
<evidence type="ECO:0000256" key="3">
    <source>
        <dbReference type="ARBA" id="ARBA00022741"/>
    </source>
</evidence>
<evidence type="ECO:0000256" key="4">
    <source>
        <dbReference type="ARBA" id="ARBA00023054"/>
    </source>
</evidence>
<comment type="similarity">
    <text evidence="7">Belongs to the TRAFAC class TrmE-Era-EngA-EngB-Septin-like GTPase superfamily. Septin GTPase family.</text>
</comment>
<proteinExistence type="inferred from homology"/>
<keyword evidence="6" id="KW-0206">Cytoskeleton</keyword>
<evidence type="ECO:0000256" key="6">
    <source>
        <dbReference type="ARBA" id="ARBA00023212"/>
    </source>
</evidence>
<dbReference type="OrthoDB" id="416553at2759"/>
<gene>
    <name evidence="9" type="ORF">TBRA_LOCUS2186</name>
</gene>
<reference evidence="9 10" key="1">
    <citation type="submission" date="2020-02" db="EMBL/GenBank/DDBJ databases">
        <authorList>
            <person name="Ferguson B K."/>
        </authorList>
    </citation>
    <scope>NUCLEOTIDE SEQUENCE [LARGE SCALE GENOMIC DNA]</scope>
</reference>
<protein>
    <recommendedName>
        <fullName evidence="8">Septin-type G domain-containing protein</fullName>
    </recommendedName>
</protein>
<evidence type="ECO:0000256" key="5">
    <source>
        <dbReference type="ARBA" id="ARBA00023134"/>
    </source>
</evidence>
<accession>A0A6H5HY52</accession>
<dbReference type="CDD" id="cd01850">
    <property type="entry name" value="CDC_Septin"/>
    <property type="match status" value="1"/>
</dbReference>
<dbReference type="InterPro" id="IPR030379">
    <property type="entry name" value="G_SEPTIN_dom"/>
</dbReference>
<dbReference type="GO" id="GO:0005525">
    <property type="term" value="F:GTP binding"/>
    <property type="evidence" value="ECO:0007669"/>
    <property type="project" value="UniProtKB-KW"/>
</dbReference>
<name>A0A6H5HY52_9HYME</name>
<sequence>MVNTVRSASGARLAADSSFADETTSIDIGSSDNTTNDYDDVVSTMSFGSVKPRPATRRTERPIRELTLPGHVGLASLPEQFMKSVNRNGFVFNLLCVGETGLGKSTLVDCLFNTGYEYQPRMHHSSAVKLEANTYDLCESNVHLKLTVVSTIGYGDQVNREDNFRPIVEYIEAQFKAHAREESGDSRLRAVGAYHDARVHACLYFLCPTGHGLKSIDIACMKVLGTKCNVIPIIAKADTIAKKELQEFKNRILRDIEANELKMYQFPTDDESVAGINALMNMHQPFAIIASRDFVRVGNRRVRGREYPWGVVQMENEQHCDFVKLREMLVRTNMNDLCETTHTRHYSLYKQERYYRLVKVTIRNFYSRSLR</sequence>
<dbReference type="InterPro" id="IPR027417">
    <property type="entry name" value="P-loop_NTPase"/>
</dbReference>
<evidence type="ECO:0000259" key="8">
    <source>
        <dbReference type="PROSITE" id="PS51719"/>
    </source>
</evidence>
<dbReference type="PANTHER" id="PTHR18884">
    <property type="entry name" value="SEPTIN"/>
    <property type="match status" value="1"/>
</dbReference>
<keyword evidence="3 7" id="KW-0547">Nucleotide-binding</keyword>
<evidence type="ECO:0000256" key="2">
    <source>
        <dbReference type="ARBA" id="ARBA00022490"/>
    </source>
</evidence>
<dbReference type="Gene3D" id="3.40.50.300">
    <property type="entry name" value="P-loop containing nucleotide triphosphate hydrolases"/>
    <property type="match status" value="1"/>
</dbReference>
<dbReference type="Pfam" id="PF00735">
    <property type="entry name" value="Septin"/>
    <property type="match status" value="1"/>
</dbReference>
<dbReference type="SUPFAM" id="SSF52540">
    <property type="entry name" value="P-loop containing nucleoside triphosphate hydrolases"/>
    <property type="match status" value="1"/>
</dbReference>
<dbReference type="FunFam" id="3.40.50.300:FF:002048">
    <property type="entry name" value="Septin 6"/>
    <property type="match status" value="1"/>
</dbReference>
<dbReference type="AlphaFoldDB" id="A0A6H5HY52"/>